<evidence type="ECO:0000256" key="1">
    <source>
        <dbReference type="SAM" id="MobiDB-lite"/>
    </source>
</evidence>
<dbReference type="SUPFAM" id="SSF46955">
    <property type="entry name" value="Putative DNA-binding domain"/>
    <property type="match status" value="1"/>
</dbReference>
<dbReference type="EMBL" id="DSTX01000002">
    <property type="protein sequence ID" value="HFK20002.1"/>
    <property type="molecule type" value="Genomic_DNA"/>
</dbReference>
<organism evidence="3">
    <name type="scientific">Candidatus Methanomethylicus mesodigestus</name>
    <dbReference type="NCBI Taxonomy" id="1867258"/>
    <lineage>
        <taxon>Archaea</taxon>
        <taxon>Thermoproteota</taxon>
        <taxon>Methanosuratincolia</taxon>
        <taxon>Candidatus Methanomethylicales</taxon>
        <taxon>Candidatus Methanomethylicaceae</taxon>
        <taxon>Candidatus Methanomethylicus</taxon>
    </lineage>
</organism>
<gene>
    <name evidence="3" type="ORF">ENS19_01835</name>
</gene>
<feature type="domain" description="Helix-turn-helix" evidence="2">
    <location>
        <begin position="41"/>
        <end position="88"/>
    </location>
</feature>
<keyword evidence="3" id="KW-0238">DNA-binding</keyword>
<accession>A0A7C3F551</accession>
<name>A0A7C3F551_9CREN</name>
<reference evidence="3" key="1">
    <citation type="journal article" date="2020" name="mSystems">
        <title>Genome- and Community-Level Interaction Insights into Carbon Utilization and Element Cycling Functions of Hydrothermarchaeota in Hydrothermal Sediment.</title>
        <authorList>
            <person name="Zhou Z."/>
            <person name="Liu Y."/>
            <person name="Xu W."/>
            <person name="Pan J."/>
            <person name="Luo Z.H."/>
            <person name="Li M."/>
        </authorList>
    </citation>
    <scope>NUCLEOTIDE SEQUENCE [LARGE SCALE GENOMIC DNA]</scope>
    <source>
        <strain evidence="3">SpSt-468</strain>
    </source>
</reference>
<protein>
    <submittedName>
        <fullName evidence="3">DNA-binding protein</fullName>
    </submittedName>
</protein>
<dbReference type="InterPro" id="IPR041657">
    <property type="entry name" value="HTH_17"/>
</dbReference>
<evidence type="ECO:0000259" key="2">
    <source>
        <dbReference type="Pfam" id="PF12728"/>
    </source>
</evidence>
<comment type="caution">
    <text evidence="3">The sequence shown here is derived from an EMBL/GenBank/DDBJ whole genome shotgun (WGS) entry which is preliminary data.</text>
</comment>
<dbReference type="AlphaFoldDB" id="A0A7C3F551"/>
<dbReference type="Pfam" id="PF12728">
    <property type="entry name" value="HTH_17"/>
    <property type="match status" value="1"/>
</dbReference>
<evidence type="ECO:0000313" key="3">
    <source>
        <dbReference type="EMBL" id="HFK20002.1"/>
    </source>
</evidence>
<dbReference type="InterPro" id="IPR009061">
    <property type="entry name" value="DNA-bd_dom_put_sf"/>
</dbReference>
<proteinExistence type="predicted"/>
<feature type="region of interest" description="Disordered" evidence="1">
    <location>
        <begin position="1"/>
        <end position="22"/>
    </location>
</feature>
<sequence length="93" mass="10612">MPPSNKNRTDAKPNAQDIDGNGGMSPIIEAFGIDPHKLYPIEHVSQMLSVDRKLVRWWIKKGAIEGIRLPNRAWRIRGIEIVRMLEDGRSKPK</sequence>
<dbReference type="GO" id="GO:0003677">
    <property type="term" value="F:DNA binding"/>
    <property type="evidence" value="ECO:0007669"/>
    <property type="project" value="UniProtKB-KW"/>
</dbReference>